<feature type="compositionally biased region" description="Polar residues" evidence="1">
    <location>
        <begin position="264"/>
        <end position="294"/>
    </location>
</feature>
<proteinExistence type="predicted"/>
<reference evidence="2" key="1">
    <citation type="submission" date="2022-07" db="EMBL/GenBank/DDBJ databases">
        <authorList>
            <person name="Trinca V."/>
            <person name="Uliana J.V.C."/>
            <person name="Torres T.T."/>
            <person name="Ward R.J."/>
            <person name="Monesi N."/>
        </authorList>
    </citation>
    <scope>NUCLEOTIDE SEQUENCE</scope>
    <source>
        <strain evidence="2">HSMRA1968</strain>
        <tissue evidence="2">Whole embryos</tissue>
    </source>
</reference>
<dbReference type="EMBL" id="WJQU01000001">
    <property type="protein sequence ID" value="KAJ6645685.1"/>
    <property type="molecule type" value="Genomic_DNA"/>
</dbReference>
<feature type="region of interest" description="Disordered" evidence="1">
    <location>
        <begin position="79"/>
        <end position="313"/>
    </location>
</feature>
<name>A0A9Q0S706_9DIPT</name>
<evidence type="ECO:0000256" key="1">
    <source>
        <dbReference type="SAM" id="MobiDB-lite"/>
    </source>
</evidence>
<accession>A0A9Q0S706</accession>
<sequence length="342" mass="37838">MNNRNADGYQRISAGHRLYQTLLDMYPTRLIGGKSYICTNCLQSLDQHLNNELGQISIQPDIDDMSLTTTAGQSTIETNIVQHQPTVLRPLNEEENASRSRPGPASRKQKSMENRNTTDKTSSQESVVENEFLLNVGSQSSSHNSQEVNNPSNEPTATTQIAEKDKQRVLQEPSSRRYKPGPASKTRKNHSSSSSNSRDTTSSQGEDLLFHAQINSDDSSENMPPKTADKLQQRQISKTVPSKRISSNENNSKTKRFKSGGGRTNSENQIGNVNPPTRTIPTPTSNSDEQNESVATAAAPPNRNPRIREENTRLPDIMRRFFAEGTRGPTVNVGNYSRTLAG</sequence>
<evidence type="ECO:0000313" key="3">
    <source>
        <dbReference type="Proteomes" id="UP001151699"/>
    </source>
</evidence>
<evidence type="ECO:0000313" key="2">
    <source>
        <dbReference type="EMBL" id="KAJ6645685.1"/>
    </source>
</evidence>
<feature type="compositionally biased region" description="Polar residues" evidence="1">
    <location>
        <begin position="233"/>
        <end position="251"/>
    </location>
</feature>
<feature type="compositionally biased region" description="Polar residues" evidence="1">
    <location>
        <begin position="136"/>
        <end position="161"/>
    </location>
</feature>
<feature type="compositionally biased region" description="Low complexity" evidence="1">
    <location>
        <begin position="191"/>
        <end position="203"/>
    </location>
</feature>
<dbReference type="Proteomes" id="UP001151699">
    <property type="component" value="Chromosome A"/>
</dbReference>
<protein>
    <submittedName>
        <fullName evidence="2">Uncharacterized protein</fullName>
    </submittedName>
</protein>
<keyword evidence="3" id="KW-1185">Reference proteome</keyword>
<organism evidence="2 3">
    <name type="scientific">Pseudolycoriella hygida</name>
    <dbReference type="NCBI Taxonomy" id="35572"/>
    <lineage>
        <taxon>Eukaryota</taxon>
        <taxon>Metazoa</taxon>
        <taxon>Ecdysozoa</taxon>
        <taxon>Arthropoda</taxon>
        <taxon>Hexapoda</taxon>
        <taxon>Insecta</taxon>
        <taxon>Pterygota</taxon>
        <taxon>Neoptera</taxon>
        <taxon>Endopterygota</taxon>
        <taxon>Diptera</taxon>
        <taxon>Nematocera</taxon>
        <taxon>Sciaroidea</taxon>
        <taxon>Sciaridae</taxon>
        <taxon>Pseudolycoriella</taxon>
    </lineage>
</organism>
<gene>
    <name evidence="2" type="ORF">Bhyg_00893</name>
</gene>
<dbReference type="AlphaFoldDB" id="A0A9Q0S706"/>
<comment type="caution">
    <text evidence="2">The sequence shown here is derived from an EMBL/GenBank/DDBJ whole genome shotgun (WGS) entry which is preliminary data.</text>
</comment>